<dbReference type="OMA" id="RREHEMW"/>
<dbReference type="HOGENOM" id="CLU_026753_0_0_1"/>
<evidence type="ECO:0000313" key="2">
    <source>
        <dbReference type="EnsemblPlants" id="OB09G20590.1"/>
    </source>
</evidence>
<dbReference type="GO" id="GO:0070475">
    <property type="term" value="P:rRNA base methylation"/>
    <property type="evidence" value="ECO:0007669"/>
    <property type="project" value="InterPro"/>
</dbReference>
<dbReference type="PANTHER" id="PTHR11538:SF26">
    <property type="entry name" value="FERREDOXIN-FOLD ANTICODON-BINDING DOMAIN-CONTAINING PROTEIN 1"/>
    <property type="match status" value="1"/>
</dbReference>
<proteinExistence type="predicted"/>
<dbReference type="Pfam" id="PF10354">
    <property type="entry name" value="BMT5-like"/>
    <property type="match status" value="1"/>
</dbReference>
<reference evidence="2" key="1">
    <citation type="journal article" date="2013" name="Nat. Commun.">
        <title>Whole-genome sequencing of Oryza brachyantha reveals mechanisms underlying Oryza genome evolution.</title>
        <authorList>
            <person name="Chen J."/>
            <person name="Huang Q."/>
            <person name="Gao D."/>
            <person name="Wang J."/>
            <person name="Lang Y."/>
            <person name="Liu T."/>
            <person name="Li B."/>
            <person name="Bai Z."/>
            <person name="Luis Goicoechea J."/>
            <person name="Liang C."/>
            <person name="Chen C."/>
            <person name="Zhang W."/>
            <person name="Sun S."/>
            <person name="Liao Y."/>
            <person name="Zhang X."/>
            <person name="Yang L."/>
            <person name="Song C."/>
            <person name="Wang M."/>
            <person name="Shi J."/>
            <person name="Liu G."/>
            <person name="Liu J."/>
            <person name="Zhou H."/>
            <person name="Zhou W."/>
            <person name="Yu Q."/>
            <person name="An N."/>
            <person name="Chen Y."/>
            <person name="Cai Q."/>
            <person name="Wang B."/>
            <person name="Liu B."/>
            <person name="Min J."/>
            <person name="Huang Y."/>
            <person name="Wu H."/>
            <person name="Li Z."/>
            <person name="Zhang Y."/>
            <person name="Yin Y."/>
            <person name="Song W."/>
            <person name="Jiang J."/>
            <person name="Jackson S.A."/>
            <person name="Wing R.A."/>
            <person name="Wang J."/>
            <person name="Chen M."/>
        </authorList>
    </citation>
    <scope>NUCLEOTIDE SEQUENCE [LARGE SCALE GENOMIC DNA]</scope>
    <source>
        <strain evidence="2">cv. IRGC 101232</strain>
    </source>
</reference>
<reference evidence="2" key="2">
    <citation type="submission" date="2013-04" db="UniProtKB">
        <authorList>
            <consortium name="EnsemblPlants"/>
        </authorList>
    </citation>
    <scope>IDENTIFICATION</scope>
</reference>
<dbReference type="GO" id="GO:0005737">
    <property type="term" value="C:cytoplasm"/>
    <property type="evidence" value="ECO:0007669"/>
    <property type="project" value="TreeGrafter"/>
</dbReference>
<dbReference type="GO" id="GO:0070042">
    <property type="term" value="F:rRNA (uridine-N3-)-methyltransferase activity"/>
    <property type="evidence" value="ECO:0007669"/>
    <property type="project" value="InterPro"/>
</dbReference>
<dbReference type="Gramene" id="OB09G20590.1">
    <property type="protein sequence ID" value="OB09G20590.1"/>
    <property type="gene ID" value="OB09G20590"/>
</dbReference>
<evidence type="ECO:0000259" key="1">
    <source>
        <dbReference type="Pfam" id="PF10354"/>
    </source>
</evidence>
<dbReference type="eggNOG" id="KOG4174">
    <property type="taxonomic scope" value="Eukaryota"/>
</dbReference>
<evidence type="ECO:0000313" key="3">
    <source>
        <dbReference type="Proteomes" id="UP000006038"/>
    </source>
</evidence>
<accession>J3MYI0</accession>
<organism evidence="2">
    <name type="scientific">Oryza brachyantha</name>
    <name type="common">malo sina</name>
    <dbReference type="NCBI Taxonomy" id="4533"/>
    <lineage>
        <taxon>Eukaryota</taxon>
        <taxon>Viridiplantae</taxon>
        <taxon>Streptophyta</taxon>
        <taxon>Embryophyta</taxon>
        <taxon>Tracheophyta</taxon>
        <taxon>Spermatophyta</taxon>
        <taxon>Magnoliopsida</taxon>
        <taxon>Liliopsida</taxon>
        <taxon>Poales</taxon>
        <taxon>Poaceae</taxon>
        <taxon>BOP clade</taxon>
        <taxon>Oryzoideae</taxon>
        <taxon>Oryzeae</taxon>
        <taxon>Oryzinae</taxon>
        <taxon>Oryza</taxon>
    </lineage>
</organism>
<dbReference type="Proteomes" id="UP000006038">
    <property type="component" value="Chromosome 9"/>
</dbReference>
<dbReference type="AlphaFoldDB" id="J3MYI0"/>
<sequence length="339" mass="39630">MELKRLGVTVLHGIDAKRMKDHTDLKLRRFDRIVFNFPHAGFKGKEDDLRLINLHKELVWGFFQNARHLLRPYGEIHVSHKIGMPYDSWCIEHLAFESCLIMIAKVDFRKEDYPGYNQKRGDSAKCDQPFDLGACCTFMFIRDLERLKKVRGNRTRAFSSPVGDIPFHPLVPAYLHPHFPSQASAIHRPVPPGRPHGIAHGPGFPVPPELPRGGMVRDPYFHHQGAIRSVFGMPGPPLNVLPPIDGTPPMIRITRSRFHEPQEQPWHQERYIVDPEVRRDDYYRFAREYPRNLQEYEMQRQVMPGGSSLRYIDFLENRFEESVERQQQLRRMVARYGGY</sequence>
<dbReference type="PANTHER" id="PTHR11538">
    <property type="entry name" value="PHENYLALANYL-TRNA SYNTHETASE"/>
    <property type="match status" value="1"/>
</dbReference>
<feature type="domain" description="25S rRNA (uridine-N(3))-methyltransferase BMT5-like" evidence="1">
    <location>
        <begin position="2"/>
        <end position="120"/>
    </location>
</feature>
<dbReference type="EnsemblPlants" id="OB09G20590.1">
    <property type="protein sequence ID" value="OB09G20590.1"/>
    <property type="gene ID" value="OB09G20590"/>
</dbReference>
<name>J3MYI0_ORYBR</name>
<protein>
    <recommendedName>
        <fullName evidence="1">25S rRNA (uridine-N(3))-methyltransferase BMT5-like domain-containing protein</fullName>
    </recommendedName>
</protein>
<keyword evidence="3" id="KW-1185">Reference proteome</keyword>
<dbReference type="InterPro" id="IPR019446">
    <property type="entry name" value="BMT5-like"/>
</dbReference>